<accession>A0A2H3JM92</accession>
<evidence type="ECO:0000313" key="3">
    <source>
        <dbReference type="Proteomes" id="UP000218811"/>
    </source>
</evidence>
<feature type="region of interest" description="Disordered" evidence="1">
    <location>
        <begin position="304"/>
        <end position="443"/>
    </location>
</feature>
<protein>
    <submittedName>
        <fullName evidence="2">Uncharacterized protein</fullName>
    </submittedName>
</protein>
<dbReference type="OrthoDB" id="2757543at2759"/>
<reference evidence="2 3" key="1">
    <citation type="journal article" date="2012" name="Science">
        <title>The Paleozoic origin of enzymatic lignin decomposition reconstructed from 31 fungal genomes.</title>
        <authorList>
            <person name="Floudas D."/>
            <person name="Binder M."/>
            <person name="Riley R."/>
            <person name="Barry K."/>
            <person name="Blanchette R.A."/>
            <person name="Henrissat B."/>
            <person name="Martinez A.T."/>
            <person name="Otillar R."/>
            <person name="Spatafora J.W."/>
            <person name="Yadav J.S."/>
            <person name="Aerts A."/>
            <person name="Benoit I."/>
            <person name="Boyd A."/>
            <person name="Carlson A."/>
            <person name="Copeland A."/>
            <person name="Coutinho P.M."/>
            <person name="de Vries R.P."/>
            <person name="Ferreira P."/>
            <person name="Findley K."/>
            <person name="Foster B."/>
            <person name="Gaskell J."/>
            <person name="Glotzer D."/>
            <person name="Gorecki P."/>
            <person name="Heitman J."/>
            <person name="Hesse C."/>
            <person name="Hori C."/>
            <person name="Igarashi K."/>
            <person name="Jurgens J.A."/>
            <person name="Kallen N."/>
            <person name="Kersten P."/>
            <person name="Kohler A."/>
            <person name="Kuees U."/>
            <person name="Kumar T.K.A."/>
            <person name="Kuo A."/>
            <person name="LaButti K."/>
            <person name="Larrondo L.F."/>
            <person name="Lindquist E."/>
            <person name="Ling A."/>
            <person name="Lombard V."/>
            <person name="Lucas S."/>
            <person name="Lundell T."/>
            <person name="Martin R."/>
            <person name="McLaughlin D.J."/>
            <person name="Morgenstern I."/>
            <person name="Morin E."/>
            <person name="Murat C."/>
            <person name="Nagy L.G."/>
            <person name="Nolan M."/>
            <person name="Ohm R.A."/>
            <person name="Patyshakuliyeva A."/>
            <person name="Rokas A."/>
            <person name="Ruiz-Duenas F.J."/>
            <person name="Sabat G."/>
            <person name="Salamov A."/>
            <person name="Samejima M."/>
            <person name="Schmutz J."/>
            <person name="Slot J.C."/>
            <person name="St John F."/>
            <person name="Stenlid J."/>
            <person name="Sun H."/>
            <person name="Sun S."/>
            <person name="Syed K."/>
            <person name="Tsang A."/>
            <person name="Wiebenga A."/>
            <person name="Young D."/>
            <person name="Pisabarro A."/>
            <person name="Eastwood D.C."/>
            <person name="Martin F."/>
            <person name="Cullen D."/>
            <person name="Grigoriev I.V."/>
            <person name="Hibbett D.S."/>
        </authorList>
    </citation>
    <scope>NUCLEOTIDE SEQUENCE [LARGE SCALE GENOMIC DNA]</scope>
    <source>
        <strain evidence="2 3">MD-104</strain>
    </source>
</reference>
<organism evidence="2 3">
    <name type="scientific">Wolfiporia cocos (strain MD-104)</name>
    <name type="common">Brown rot fungus</name>
    <dbReference type="NCBI Taxonomy" id="742152"/>
    <lineage>
        <taxon>Eukaryota</taxon>
        <taxon>Fungi</taxon>
        <taxon>Dikarya</taxon>
        <taxon>Basidiomycota</taxon>
        <taxon>Agaricomycotina</taxon>
        <taxon>Agaricomycetes</taxon>
        <taxon>Polyporales</taxon>
        <taxon>Phaeolaceae</taxon>
        <taxon>Wolfiporia</taxon>
    </lineage>
</organism>
<gene>
    <name evidence="2" type="ORF">WOLCODRAFT_149971</name>
</gene>
<feature type="compositionally biased region" description="Polar residues" evidence="1">
    <location>
        <begin position="432"/>
        <end position="443"/>
    </location>
</feature>
<feature type="compositionally biased region" description="Basic and acidic residues" evidence="1">
    <location>
        <begin position="304"/>
        <end position="319"/>
    </location>
</feature>
<name>A0A2H3JM92_WOLCO</name>
<keyword evidence="3" id="KW-1185">Reference proteome</keyword>
<feature type="compositionally biased region" description="Low complexity" evidence="1">
    <location>
        <begin position="157"/>
        <end position="169"/>
    </location>
</feature>
<feature type="compositionally biased region" description="Polar residues" evidence="1">
    <location>
        <begin position="356"/>
        <end position="374"/>
    </location>
</feature>
<feature type="compositionally biased region" description="Acidic residues" evidence="1">
    <location>
        <begin position="391"/>
        <end position="403"/>
    </location>
</feature>
<dbReference type="EMBL" id="KB468053">
    <property type="protein sequence ID" value="PCH39919.1"/>
    <property type="molecule type" value="Genomic_DNA"/>
</dbReference>
<evidence type="ECO:0000256" key="1">
    <source>
        <dbReference type="SAM" id="MobiDB-lite"/>
    </source>
</evidence>
<dbReference type="AlphaFoldDB" id="A0A2H3JM92"/>
<feature type="compositionally biased region" description="Low complexity" evidence="1">
    <location>
        <begin position="375"/>
        <end position="387"/>
    </location>
</feature>
<feature type="region of interest" description="Disordered" evidence="1">
    <location>
        <begin position="1"/>
        <end position="36"/>
    </location>
</feature>
<sequence>MSTSSTRPPTPLDTEMIIGMSASGPGYQGSDHNQKHQDGQYVLRSAFPATSYLALSTDPPVQIGRPGSSFTVPLRSGSGAPQAQVENPTTPGPACYENVLDFRPLFQSPSLGYIPMAFPMAGPPQPGAYNPDPHRVPDSCETSYNSEANARHSSPPQEAQAQAQAQAQAHSQRSSTHRLVSVVPTPPSAPTLPLVPLQTDPSQSNHASMLYLSQLLLEATNASATGPAMPVSPNTSSSYFSALSPSAAGAMVSSFLPSLQSHSTSILGSAGANPHAMRYPPPIAYRTRAADLAALAQRVRASFEKSVRAREGVTEDRGETSSGQDGRSCDTGRVCSPLGSQGEVGNNGCVPESRAGTGSTRLDHGSTGSTQQGDTSASARSAGATSGMAQEQEEDSEDEDEEELRTPTGDIPIFIGDSAQPQDSDKGKGTAHKTNISVASTDE</sequence>
<feature type="region of interest" description="Disordered" evidence="1">
    <location>
        <begin position="124"/>
        <end position="200"/>
    </location>
</feature>
<evidence type="ECO:0000313" key="2">
    <source>
        <dbReference type="EMBL" id="PCH39919.1"/>
    </source>
</evidence>
<dbReference type="Proteomes" id="UP000218811">
    <property type="component" value="Unassembled WGS sequence"/>
</dbReference>
<feature type="compositionally biased region" description="Polar residues" evidence="1">
    <location>
        <begin position="140"/>
        <end position="156"/>
    </location>
</feature>
<proteinExistence type="predicted"/>